<dbReference type="SUPFAM" id="SSF53756">
    <property type="entry name" value="UDP-Glycosyltransferase/glycogen phosphorylase"/>
    <property type="match status" value="1"/>
</dbReference>
<keyword evidence="8" id="KW-1133">Transmembrane helix</keyword>
<keyword evidence="7" id="KW-0735">Signal-anchor</keyword>
<dbReference type="InterPro" id="IPR031481">
    <property type="entry name" value="Glyco_tran_10_N"/>
</dbReference>
<keyword evidence="5 12" id="KW-0808">Transferase</keyword>
<dbReference type="FunFam" id="3.40.50.11660:FF:000002">
    <property type="entry name" value="Alpha-(1,3)-fucosyltransferase"/>
    <property type="match status" value="1"/>
</dbReference>
<comment type="pathway">
    <text evidence="2">Protein modification; protein glycosylation.</text>
</comment>
<dbReference type="Proteomes" id="UP001286313">
    <property type="component" value="Unassembled WGS sequence"/>
</dbReference>
<feature type="domain" description="Fucosyltransferase C-terminal" evidence="13">
    <location>
        <begin position="215"/>
        <end position="335"/>
    </location>
</feature>
<comment type="subcellular location">
    <subcellularLocation>
        <location evidence="1 12">Golgi apparatus</location>
        <location evidence="1 12">Golgi stack membrane</location>
        <topology evidence="1 12">Single-pass type II membrane protein</topology>
    </subcellularLocation>
</comment>
<dbReference type="EC" id="2.4.1.-" evidence="12"/>
<keyword evidence="16" id="KW-1185">Reference proteome</keyword>
<evidence type="ECO:0000256" key="2">
    <source>
        <dbReference type="ARBA" id="ARBA00004922"/>
    </source>
</evidence>
<evidence type="ECO:0000256" key="6">
    <source>
        <dbReference type="ARBA" id="ARBA00022692"/>
    </source>
</evidence>
<dbReference type="PANTHER" id="PTHR48438">
    <property type="entry name" value="ALPHA-(1,3)-FUCOSYLTRANSFERASE C-RELATED"/>
    <property type="match status" value="1"/>
</dbReference>
<dbReference type="GO" id="GO:0032580">
    <property type="term" value="C:Golgi cisterna membrane"/>
    <property type="evidence" value="ECO:0007669"/>
    <property type="project" value="UniProtKB-SubCell"/>
</dbReference>
<dbReference type="EMBL" id="JAWQEG010000044">
    <property type="protein sequence ID" value="KAK3895352.1"/>
    <property type="molecule type" value="Genomic_DNA"/>
</dbReference>
<comment type="caution">
    <text evidence="15">The sequence shown here is derived from an EMBL/GenBank/DDBJ whole genome shotgun (WGS) entry which is preliminary data.</text>
</comment>
<evidence type="ECO:0000256" key="8">
    <source>
        <dbReference type="ARBA" id="ARBA00022989"/>
    </source>
</evidence>
<protein>
    <recommendedName>
        <fullName evidence="12">Fucosyltransferase</fullName>
        <ecNumber evidence="12">2.4.1.-</ecNumber>
    </recommendedName>
</protein>
<evidence type="ECO:0000256" key="5">
    <source>
        <dbReference type="ARBA" id="ARBA00022679"/>
    </source>
</evidence>
<keyword evidence="9 12" id="KW-0333">Golgi apparatus</keyword>
<dbReference type="InterPro" id="IPR001503">
    <property type="entry name" value="Glyco_trans_10"/>
</dbReference>
<evidence type="ECO:0000313" key="15">
    <source>
        <dbReference type="EMBL" id="KAK3895352.1"/>
    </source>
</evidence>
<evidence type="ECO:0000256" key="7">
    <source>
        <dbReference type="ARBA" id="ARBA00022968"/>
    </source>
</evidence>
<dbReference type="AlphaFoldDB" id="A0AAE1GNS2"/>
<evidence type="ECO:0000256" key="4">
    <source>
        <dbReference type="ARBA" id="ARBA00022676"/>
    </source>
</evidence>
<reference evidence="15" key="1">
    <citation type="submission" date="2023-10" db="EMBL/GenBank/DDBJ databases">
        <title>Genome assemblies of two species of porcelain crab, Petrolisthes cinctipes and Petrolisthes manimaculis (Anomura: Porcellanidae).</title>
        <authorList>
            <person name="Angst P."/>
        </authorList>
    </citation>
    <scope>NUCLEOTIDE SEQUENCE</scope>
    <source>
        <strain evidence="15">PB745_01</strain>
        <tissue evidence="15">Gill</tissue>
    </source>
</reference>
<feature type="domain" description="Fucosyltransferase N-terminal" evidence="14">
    <location>
        <begin position="57"/>
        <end position="177"/>
    </location>
</feature>
<gene>
    <name evidence="15" type="ORF">Pcinc_000942</name>
</gene>
<evidence type="ECO:0000256" key="3">
    <source>
        <dbReference type="ARBA" id="ARBA00008919"/>
    </source>
</evidence>
<organism evidence="15 16">
    <name type="scientific">Petrolisthes cinctipes</name>
    <name type="common">Flat porcelain crab</name>
    <dbReference type="NCBI Taxonomy" id="88211"/>
    <lineage>
        <taxon>Eukaryota</taxon>
        <taxon>Metazoa</taxon>
        <taxon>Ecdysozoa</taxon>
        <taxon>Arthropoda</taxon>
        <taxon>Crustacea</taxon>
        <taxon>Multicrustacea</taxon>
        <taxon>Malacostraca</taxon>
        <taxon>Eumalacostraca</taxon>
        <taxon>Eucarida</taxon>
        <taxon>Decapoda</taxon>
        <taxon>Pleocyemata</taxon>
        <taxon>Anomura</taxon>
        <taxon>Galatheoidea</taxon>
        <taxon>Porcellanidae</taxon>
        <taxon>Petrolisthes</taxon>
    </lineage>
</organism>
<sequence length="363" mass="41970">MENSASEQKKKNDISNEKNILKSPEISSTLVNIVDREVGLRENILKPPPPQQLQVTTKTILFYTRIFGGDWNFFENRINLTSCPVQTCTFLQQSHNPENADALIFHQADYDPGKVPALRRQNQIYIWLTMEAPSIPKVVRKLSRLQRKLIDKIYGYDDFFNWTATYHHKSEVFIPYGRLESLNGETYTHTGDMYQSYLADVDQTDLPNTWTTHHNRTKMAAWMVSHCGTDSGRELYVKELRQYIDVDIYGKCGKLVCGKNHNEFCYTDVLAPTYKFYLAFENNVCQDYLIEKVWLPLKHGLVPVVYGGANYSIFLPPHSYIDATHLTPNQLAKLLISHYAVDLSILDFFPHVSLYDDLTTELH</sequence>
<keyword evidence="11" id="KW-0325">Glycoprotein</keyword>
<dbReference type="Pfam" id="PF17039">
    <property type="entry name" value="Glyco_tran_10_N"/>
    <property type="match status" value="1"/>
</dbReference>
<evidence type="ECO:0000313" key="16">
    <source>
        <dbReference type="Proteomes" id="UP001286313"/>
    </source>
</evidence>
<evidence type="ECO:0000259" key="14">
    <source>
        <dbReference type="Pfam" id="PF17039"/>
    </source>
</evidence>
<evidence type="ECO:0000256" key="9">
    <source>
        <dbReference type="ARBA" id="ARBA00023034"/>
    </source>
</evidence>
<dbReference type="GO" id="GO:0008417">
    <property type="term" value="F:fucosyltransferase activity"/>
    <property type="evidence" value="ECO:0007669"/>
    <property type="project" value="InterPro"/>
</dbReference>
<proteinExistence type="inferred from homology"/>
<keyword evidence="4 12" id="KW-0328">Glycosyltransferase</keyword>
<keyword evidence="6 12" id="KW-0812">Transmembrane</keyword>
<name>A0AAE1GNS2_PETCI</name>
<comment type="similarity">
    <text evidence="3 12">Belongs to the glycosyltransferase 10 family.</text>
</comment>
<dbReference type="PANTHER" id="PTHR48438:SF1">
    <property type="entry name" value="ALPHA-(1,3)-FUCOSYLTRANSFERASE C-RELATED"/>
    <property type="match status" value="1"/>
</dbReference>
<evidence type="ECO:0000259" key="13">
    <source>
        <dbReference type="Pfam" id="PF00852"/>
    </source>
</evidence>
<dbReference type="InterPro" id="IPR055270">
    <property type="entry name" value="Glyco_tran_10_C"/>
</dbReference>
<evidence type="ECO:0000256" key="10">
    <source>
        <dbReference type="ARBA" id="ARBA00023136"/>
    </source>
</evidence>
<dbReference type="Pfam" id="PF00852">
    <property type="entry name" value="Glyco_transf_10"/>
    <property type="match status" value="1"/>
</dbReference>
<keyword evidence="10" id="KW-0472">Membrane</keyword>
<evidence type="ECO:0000256" key="11">
    <source>
        <dbReference type="ARBA" id="ARBA00023180"/>
    </source>
</evidence>
<evidence type="ECO:0000256" key="1">
    <source>
        <dbReference type="ARBA" id="ARBA00004447"/>
    </source>
</evidence>
<accession>A0AAE1GNS2</accession>
<evidence type="ECO:0000256" key="12">
    <source>
        <dbReference type="RuleBase" id="RU003832"/>
    </source>
</evidence>
<dbReference type="Gene3D" id="3.40.50.11660">
    <property type="entry name" value="Glycosyl transferase family 10, C-terminal domain"/>
    <property type="match status" value="1"/>
</dbReference>
<dbReference type="InterPro" id="IPR038577">
    <property type="entry name" value="GT10-like_C_sf"/>
</dbReference>